<dbReference type="Gene3D" id="3.30.70.270">
    <property type="match status" value="1"/>
</dbReference>
<evidence type="ECO:0000256" key="1">
    <source>
        <dbReference type="ARBA" id="ARBA00010945"/>
    </source>
</evidence>
<dbReference type="Pfam" id="PF00817">
    <property type="entry name" value="IMS"/>
    <property type="match status" value="1"/>
</dbReference>
<keyword evidence="5" id="KW-0742">SOS response</keyword>
<dbReference type="InterPro" id="IPR043502">
    <property type="entry name" value="DNA/RNA_pol_sf"/>
</dbReference>
<dbReference type="SUPFAM" id="SSF56672">
    <property type="entry name" value="DNA/RNA polymerases"/>
    <property type="match status" value="1"/>
</dbReference>
<dbReference type="Gene3D" id="1.10.150.20">
    <property type="entry name" value="5' to 3' exonuclease, C-terminal subdomain"/>
    <property type="match status" value="1"/>
</dbReference>
<name>A0ABU9UW50_9GAMM</name>
<evidence type="ECO:0000256" key="3">
    <source>
        <dbReference type="ARBA" id="ARBA00023199"/>
    </source>
</evidence>
<reference evidence="7 8" key="1">
    <citation type="submission" date="2024-04" db="EMBL/GenBank/DDBJ databases">
        <title>Novel Shewanella species isolated from Baltic Sea sediments.</title>
        <authorList>
            <person name="Martin-Rodriguez A.J."/>
            <person name="Fernandez-Juarez V."/>
            <person name="Valeriano V.D."/>
            <person name="Mihindukulasooriya I."/>
            <person name="Ceresnova L."/>
            <person name="Joffre E."/>
            <person name="Jensie-Markopoulos S."/>
            <person name="Moore E.R.B."/>
            <person name="Sjoling A."/>
        </authorList>
    </citation>
    <scope>NUCLEOTIDE SEQUENCE [LARGE SCALE GENOMIC DNA]</scope>
    <source>
        <strain evidence="7 8">VAX-SP0-0CM-1</strain>
    </source>
</reference>
<dbReference type="Proteomes" id="UP001489333">
    <property type="component" value="Unassembled WGS sequence"/>
</dbReference>
<dbReference type="PROSITE" id="PS50173">
    <property type="entry name" value="UMUC"/>
    <property type="match status" value="1"/>
</dbReference>
<evidence type="ECO:0000256" key="2">
    <source>
        <dbReference type="ARBA" id="ARBA00022763"/>
    </source>
</evidence>
<dbReference type="RefSeq" id="WP_006087354.1">
    <property type="nucleotide sequence ID" value="NZ_JBCHKU010000030.1"/>
</dbReference>
<dbReference type="Pfam" id="PF13438">
    <property type="entry name" value="DUF4113"/>
    <property type="match status" value="1"/>
</dbReference>
<evidence type="ECO:0000313" key="7">
    <source>
        <dbReference type="EMBL" id="MEM6250498.1"/>
    </source>
</evidence>
<evidence type="ECO:0000259" key="6">
    <source>
        <dbReference type="PROSITE" id="PS50173"/>
    </source>
</evidence>
<keyword evidence="8" id="KW-1185">Reference proteome</keyword>
<proteinExistence type="inferred from homology"/>
<dbReference type="GeneID" id="11779994"/>
<keyword evidence="3" id="KW-0741">SOS mutagenesis</keyword>
<dbReference type="EMBL" id="JBCHKU010000030">
    <property type="protein sequence ID" value="MEM6250498.1"/>
    <property type="molecule type" value="Genomic_DNA"/>
</dbReference>
<accession>A0ABU9UW50</accession>
<dbReference type="Pfam" id="PF11799">
    <property type="entry name" value="IMS_C"/>
    <property type="match status" value="1"/>
</dbReference>
<organism evidence="7 8">
    <name type="scientific">Shewanella vaxholmensis</name>
    <dbReference type="NCBI Taxonomy" id="3063535"/>
    <lineage>
        <taxon>Bacteria</taxon>
        <taxon>Pseudomonadati</taxon>
        <taxon>Pseudomonadota</taxon>
        <taxon>Gammaproteobacteria</taxon>
        <taxon>Alteromonadales</taxon>
        <taxon>Shewanellaceae</taxon>
        <taxon>Shewanella</taxon>
    </lineage>
</organism>
<dbReference type="InterPro" id="IPR017961">
    <property type="entry name" value="DNA_pol_Y-fam_little_finger"/>
</dbReference>
<dbReference type="PANTHER" id="PTHR11076">
    <property type="entry name" value="DNA REPAIR POLYMERASE UMUC / TRANSFERASE FAMILY MEMBER"/>
    <property type="match status" value="1"/>
</dbReference>
<feature type="domain" description="UmuC" evidence="6">
    <location>
        <begin position="2"/>
        <end position="188"/>
    </location>
</feature>
<comment type="similarity">
    <text evidence="1">Belongs to the DNA polymerase type-Y family.</text>
</comment>
<evidence type="ECO:0000256" key="5">
    <source>
        <dbReference type="ARBA" id="ARBA00023236"/>
    </source>
</evidence>
<evidence type="ECO:0000313" key="8">
    <source>
        <dbReference type="Proteomes" id="UP001489333"/>
    </source>
</evidence>
<dbReference type="InterPro" id="IPR043128">
    <property type="entry name" value="Rev_trsase/Diguanyl_cyclase"/>
</dbReference>
<dbReference type="InterPro" id="IPR050116">
    <property type="entry name" value="DNA_polymerase-Y"/>
</dbReference>
<comment type="caution">
    <text evidence="7">The sequence shown here is derived from an EMBL/GenBank/DDBJ whole genome shotgun (WGS) entry which is preliminary data.</text>
</comment>
<gene>
    <name evidence="7" type="ORF">AAGS29_18005</name>
</gene>
<sequence>MFGLIDADSFYVNCQLVFRPDLRGKPAIVLSNNDGCCVAANRAAKAVGVKKFGPYFEQQHLCRRHHVQVFSSNYELFADLSSKMMQVIGRFAPEQYVYSIDESFVSFQKCQAAIPNLWLHCRAIRRAVWRECRLPVCVGVGETLTLAKLANHAAKQLVQYQGVCVIDNDALRIEILKLMPVDEVWGIGRKLTAKLGLLGINTAFDLAQLAPKMARQLFSIEVERTVRELNGQICKTWDETKADKQQIFSTRSLGERITTRDHLQQALAKHAAIAAAKAREQGSLCKTMVVFAANSPHDPQPVYFKKVVQFVCATDDSRELCAAVSRELSNLYRPGVRYYRVGVGLLELCRKTLQQYDLFNTPKSDPKLMQVFDEINQRYGRDALFIAAQGSDQHWVMRREFLSPQYTTRWSDIPTVKA</sequence>
<evidence type="ECO:0000256" key="4">
    <source>
        <dbReference type="ARBA" id="ARBA00023204"/>
    </source>
</evidence>
<dbReference type="PANTHER" id="PTHR11076:SF34">
    <property type="entry name" value="PROTEIN UMUC"/>
    <property type="match status" value="1"/>
</dbReference>
<dbReference type="InterPro" id="IPR001126">
    <property type="entry name" value="UmuC"/>
</dbReference>
<dbReference type="Gene3D" id="3.40.1170.60">
    <property type="match status" value="1"/>
</dbReference>
<keyword evidence="4" id="KW-0234">DNA repair</keyword>
<keyword evidence="2" id="KW-0227">DNA damage</keyword>
<dbReference type="CDD" id="cd01700">
    <property type="entry name" value="PolY_Pol_V_umuC"/>
    <property type="match status" value="1"/>
</dbReference>
<dbReference type="InterPro" id="IPR025188">
    <property type="entry name" value="DUF4113"/>
</dbReference>
<protein>
    <submittedName>
        <fullName evidence="7">Y-family DNA polymerase</fullName>
    </submittedName>
</protein>